<organism evidence="2 3">
    <name type="scientific">Exophiala sideris</name>
    <dbReference type="NCBI Taxonomy" id="1016849"/>
    <lineage>
        <taxon>Eukaryota</taxon>
        <taxon>Fungi</taxon>
        <taxon>Dikarya</taxon>
        <taxon>Ascomycota</taxon>
        <taxon>Pezizomycotina</taxon>
        <taxon>Eurotiomycetes</taxon>
        <taxon>Chaetothyriomycetidae</taxon>
        <taxon>Chaetothyriales</taxon>
        <taxon>Herpotrichiellaceae</taxon>
        <taxon>Exophiala</taxon>
    </lineage>
</organism>
<gene>
    <name evidence="2" type="ORF">PV11_03407</name>
</gene>
<dbReference type="STRING" id="1016849.A0A0D1XI79"/>
<dbReference type="SUPFAM" id="SSF81383">
    <property type="entry name" value="F-box domain"/>
    <property type="match status" value="1"/>
</dbReference>
<dbReference type="AlphaFoldDB" id="A0A0D1XI79"/>
<dbReference type="SUPFAM" id="SSF52047">
    <property type="entry name" value="RNI-like"/>
    <property type="match status" value="1"/>
</dbReference>
<dbReference type="OrthoDB" id="5311681at2759"/>
<evidence type="ECO:0000313" key="2">
    <source>
        <dbReference type="EMBL" id="KIV87891.1"/>
    </source>
</evidence>
<accession>A0A0D1XI79</accession>
<protein>
    <recommendedName>
        <fullName evidence="4">F-box domain-containing protein</fullName>
    </recommendedName>
</protein>
<evidence type="ECO:0000313" key="3">
    <source>
        <dbReference type="Proteomes" id="UP000053599"/>
    </source>
</evidence>
<dbReference type="InterPro" id="IPR036047">
    <property type="entry name" value="F-box-like_dom_sf"/>
</dbReference>
<evidence type="ECO:0008006" key="4">
    <source>
        <dbReference type="Google" id="ProtNLM"/>
    </source>
</evidence>
<dbReference type="HOGENOM" id="CLU_024064_0_0_1"/>
<evidence type="ECO:0000256" key="1">
    <source>
        <dbReference type="SAM" id="MobiDB-lite"/>
    </source>
</evidence>
<proteinExistence type="predicted"/>
<reference evidence="2 3" key="1">
    <citation type="submission" date="2015-01" db="EMBL/GenBank/DDBJ databases">
        <title>The Genome Sequence of Exophiala sideris CBS121828.</title>
        <authorList>
            <consortium name="The Broad Institute Genomics Platform"/>
            <person name="Cuomo C."/>
            <person name="de Hoog S."/>
            <person name="Gorbushina A."/>
            <person name="Stielow B."/>
            <person name="Teixiera M."/>
            <person name="Abouelleil A."/>
            <person name="Chapman S.B."/>
            <person name="Priest M."/>
            <person name="Young S.K."/>
            <person name="Wortman J."/>
            <person name="Nusbaum C."/>
            <person name="Birren B."/>
        </authorList>
    </citation>
    <scope>NUCLEOTIDE SEQUENCE [LARGE SCALE GENOMIC DNA]</scope>
    <source>
        <strain evidence="2 3">CBS 121828</strain>
    </source>
</reference>
<feature type="compositionally biased region" description="Low complexity" evidence="1">
    <location>
        <begin position="371"/>
        <end position="389"/>
    </location>
</feature>
<dbReference type="Proteomes" id="UP000053599">
    <property type="component" value="Unassembled WGS sequence"/>
</dbReference>
<sequence>MTLAANHLYSNGPEIQGAFGVDALPLTTVAQIISFLDDDVGSLARLCRTSKVLYYMTLPHLWKRVALKSHSTVHYRNNMPEGLGSASPFSMGLNALVTRHVSSLVRSLVLEGDFKVADLEEYARASRISESTMILNIALRAAVDQCLHLENFKWDLNVRIQPNMYAGLTKLSRLESLWLRCPERRSPQPSSEIPPLPRLKSFTMTHYDPMCYPDDVSTFFLHADSLETLNMHFSPRMRDECEPSVDLTRMLRKNIAAKKQLHLKSIGLYNLFADAASAECEEAMDVSSSHTITALNSFGLDEDDAAAHRSSTHFIDRTWVVASAKEKHPPKSMRVDHVSKSHAWHLSHAVGMERLYLINARHKPEGTTNGTTPSSAEPSPTTSNGSTPTPTTILRDLYLDGICGVVGPTLKHLILPARWCLPAPLTAKLVRSCPNLTQLSASIECDDMGVLRLIFPFLSKLWAIRVLQPKVEGEDGERRVAAFNSFISRPDCMLESKLEDALSQRGPAGGVPDFPALKYIGLGHKIWEVGGVFEEIVQSPVSQDGANGSLTPVPGISREEIVYKRRLRRIDEKDVAHVEIYHMDSLDII</sequence>
<dbReference type="EMBL" id="KN846951">
    <property type="protein sequence ID" value="KIV87891.1"/>
    <property type="molecule type" value="Genomic_DNA"/>
</dbReference>
<name>A0A0D1XI79_9EURO</name>
<feature type="region of interest" description="Disordered" evidence="1">
    <location>
        <begin position="363"/>
        <end position="389"/>
    </location>
</feature>